<proteinExistence type="predicted"/>
<accession>A0A318EIC5</accession>
<evidence type="ECO:0000259" key="7">
    <source>
        <dbReference type="PROSITE" id="PS51779"/>
    </source>
</evidence>
<reference evidence="8 9" key="1">
    <citation type="submission" date="2018-04" db="EMBL/GenBank/DDBJ databases">
        <title>Genomic Encyclopedia of Type Strains, Phase IV (KMG-IV): sequencing the most valuable type-strain genomes for metagenomic binning, comparative biology and taxonomic classification.</title>
        <authorList>
            <person name="Goeker M."/>
        </authorList>
    </citation>
    <scope>NUCLEOTIDE SEQUENCE [LARGE SCALE GENOMIC DNA]</scope>
    <source>
        <strain evidence="8 9">DSM 104150</strain>
    </source>
</reference>
<evidence type="ECO:0000256" key="5">
    <source>
        <dbReference type="ARBA" id="ARBA00023237"/>
    </source>
</evidence>
<keyword evidence="5" id="KW-0998">Cell outer membrane</keyword>
<feature type="domain" description="POTRA" evidence="7">
    <location>
        <begin position="26"/>
        <end position="97"/>
    </location>
</feature>
<organism evidence="8 9">
    <name type="scientific">Sinimarinibacterium flocculans</name>
    <dbReference type="NCBI Taxonomy" id="985250"/>
    <lineage>
        <taxon>Bacteria</taxon>
        <taxon>Pseudomonadati</taxon>
        <taxon>Pseudomonadota</taxon>
        <taxon>Gammaproteobacteria</taxon>
        <taxon>Nevskiales</taxon>
        <taxon>Nevskiaceae</taxon>
        <taxon>Sinimarinibacterium</taxon>
    </lineage>
</organism>
<protein>
    <submittedName>
        <fullName evidence="8">Surface antigen-like variable number repeat protein</fullName>
    </submittedName>
</protein>
<gene>
    <name evidence="8" type="ORF">C8D93_102484</name>
</gene>
<dbReference type="EMBL" id="QICN01000002">
    <property type="protein sequence ID" value="PXV70625.1"/>
    <property type="molecule type" value="Genomic_DNA"/>
</dbReference>
<dbReference type="PANTHER" id="PTHR12815">
    <property type="entry name" value="SORTING AND ASSEMBLY MACHINERY SAMM50 PROTEIN FAMILY MEMBER"/>
    <property type="match status" value="1"/>
</dbReference>
<sequence>MNRWSTLCGAALSLCLCMPAHGDGGRRITAIVFEGNDVTRDEVLAREVGVQVGEAYDAQAVERSRLEIQSLGLFRSVEAVVEPDGEGVRLIFRVREKWYWQVYPRLSANSDGQNSIGLETRLSNLWGLNHSLRLIGRSRDTREDDRGRDVSVRASYVAPFLLGERDSLSVGVAHNVIPFEGAALYDETIDEVEAVATRIFGLPDRPSQGWSVGLGTVFRDHSVSDESVADSFGVTQALVAELGYRNEHDWIFSNEGRVFSSRLEVAKDDLLSDYSYTILRAGWEEGVLVGVRAHQQLSFGASLGLANNAVDRRALFSLGGSEGLKGYERRAFEGNSYYLAHVDFMRPMIWDSLRWTVGLELGNAGWDTRDLFDSPNLSLNLGLRFRPRRLVNFELELGFAIPLSGDDPRFYGGKVDRH</sequence>
<dbReference type="InterPro" id="IPR039910">
    <property type="entry name" value="D15-like"/>
</dbReference>
<dbReference type="Gene3D" id="2.40.160.50">
    <property type="entry name" value="membrane protein fhac: a member of the omp85/tpsb transporter family"/>
    <property type="match status" value="1"/>
</dbReference>
<keyword evidence="3 6" id="KW-0732">Signal</keyword>
<feature type="chain" id="PRO_5016388541" evidence="6">
    <location>
        <begin position="23"/>
        <end position="418"/>
    </location>
</feature>
<evidence type="ECO:0000256" key="1">
    <source>
        <dbReference type="ARBA" id="ARBA00004370"/>
    </source>
</evidence>
<evidence type="ECO:0000256" key="6">
    <source>
        <dbReference type="SAM" id="SignalP"/>
    </source>
</evidence>
<dbReference type="InterPro" id="IPR010827">
    <property type="entry name" value="BamA/TamA_POTRA"/>
</dbReference>
<evidence type="ECO:0000256" key="2">
    <source>
        <dbReference type="ARBA" id="ARBA00022692"/>
    </source>
</evidence>
<dbReference type="GO" id="GO:0019867">
    <property type="term" value="C:outer membrane"/>
    <property type="evidence" value="ECO:0007669"/>
    <property type="project" value="InterPro"/>
</dbReference>
<dbReference type="AlphaFoldDB" id="A0A318EIC5"/>
<evidence type="ECO:0000313" key="8">
    <source>
        <dbReference type="EMBL" id="PXV70625.1"/>
    </source>
</evidence>
<keyword evidence="2" id="KW-0812">Transmembrane</keyword>
<evidence type="ECO:0000256" key="4">
    <source>
        <dbReference type="ARBA" id="ARBA00023136"/>
    </source>
</evidence>
<dbReference type="PROSITE" id="PS51779">
    <property type="entry name" value="POTRA"/>
    <property type="match status" value="1"/>
</dbReference>
<dbReference type="RefSeq" id="WP_110264274.1">
    <property type="nucleotide sequence ID" value="NZ_CAKZQT010000004.1"/>
</dbReference>
<dbReference type="PANTHER" id="PTHR12815:SF47">
    <property type="entry name" value="TRANSLOCATION AND ASSEMBLY MODULE SUBUNIT TAMA"/>
    <property type="match status" value="1"/>
</dbReference>
<dbReference type="Pfam" id="PF07244">
    <property type="entry name" value="POTRA"/>
    <property type="match status" value="1"/>
</dbReference>
<name>A0A318EIC5_9GAMM</name>
<dbReference type="Gene3D" id="3.10.20.310">
    <property type="entry name" value="membrane protein fhac"/>
    <property type="match status" value="1"/>
</dbReference>
<dbReference type="OrthoDB" id="5778797at2"/>
<feature type="signal peptide" evidence="6">
    <location>
        <begin position="1"/>
        <end position="22"/>
    </location>
</feature>
<keyword evidence="4" id="KW-0472">Membrane</keyword>
<dbReference type="InterPro" id="IPR034746">
    <property type="entry name" value="POTRA"/>
</dbReference>
<comment type="subcellular location">
    <subcellularLocation>
        <location evidence="1">Membrane</location>
    </subcellularLocation>
</comment>
<comment type="caution">
    <text evidence="8">The sequence shown here is derived from an EMBL/GenBank/DDBJ whole genome shotgun (WGS) entry which is preliminary data.</text>
</comment>
<evidence type="ECO:0000313" key="9">
    <source>
        <dbReference type="Proteomes" id="UP000248330"/>
    </source>
</evidence>
<evidence type="ECO:0000256" key="3">
    <source>
        <dbReference type="ARBA" id="ARBA00022729"/>
    </source>
</evidence>
<keyword evidence="9" id="KW-1185">Reference proteome</keyword>
<dbReference type="Proteomes" id="UP000248330">
    <property type="component" value="Unassembled WGS sequence"/>
</dbReference>